<gene>
    <name evidence="1" type="ORF">UREG_06904</name>
</gene>
<sequence>MSNTDAPPLQPQQLQQSEGQPKWYRVLQPQMDTAAHDPLDPAKRYHEGVFVEANPEKLRGTLFHVTGDIIGAHGMRYEERINYCPADSIHLHVNPQIGWVLSADFHSGKISTILRSLPTPPKQQGINFWEVDPVTKRHEIIWTKENGDPYGPDEQQRPVFKCNEWTNLYAVPALRDAGVLHDLA</sequence>
<dbReference type="InterPro" id="IPR046670">
    <property type="entry name" value="DUF6540"/>
</dbReference>
<accession>C4JWG2</accession>
<proteinExistence type="predicted"/>
<dbReference type="Proteomes" id="UP000002058">
    <property type="component" value="Unassembled WGS sequence"/>
</dbReference>
<protein>
    <submittedName>
        <fullName evidence="1">Uncharacterized protein</fullName>
    </submittedName>
</protein>
<dbReference type="eggNOG" id="ENOG502SSFI">
    <property type="taxonomic scope" value="Eukaryota"/>
</dbReference>
<dbReference type="OMA" id="IFKCNEW"/>
<dbReference type="VEuPathDB" id="FungiDB:UREG_06904"/>
<dbReference type="GeneID" id="8442443"/>
<dbReference type="OrthoDB" id="4135672at2759"/>
<evidence type="ECO:0000313" key="2">
    <source>
        <dbReference type="Proteomes" id="UP000002058"/>
    </source>
</evidence>
<dbReference type="HOGENOM" id="CLU_103863_0_0_1"/>
<dbReference type="EMBL" id="CH476618">
    <property type="protein sequence ID" value="EEP82039.1"/>
    <property type="molecule type" value="Genomic_DNA"/>
</dbReference>
<dbReference type="STRING" id="336963.C4JWG2"/>
<dbReference type="KEGG" id="ure:UREG_06904"/>
<keyword evidence="2" id="KW-1185">Reference proteome</keyword>
<dbReference type="Pfam" id="PF20174">
    <property type="entry name" value="DUF6540"/>
    <property type="match status" value="1"/>
</dbReference>
<dbReference type="AlphaFoldDB" id="C4JWG2"/>
<reference evidence="2" key="1">
    <citation type="journal article" date="2009" name="Genome Res.">
        <title>Comparative genomic analyses of the human fungal pathogens Coccidioides and their relatives.</title>
        <authorList>
            <person name="Sharpton T.J."/>
            <person name="Stajich J.E."/>
            <person name="Rounsley S.D."/>
            <person name="Gardner M.J."/>
            <person name="Wortman J.R."/>
            <person name="Jordar V.S."/>
            <person name="Maiti R."/>
            <person name="Kodira C.D."/>
            <person name="Neafsey D.E."/>
            <person name="Zeng Q."/>
            <person name="Hung C.-Y."/>
            <person name="McMahan C."/>
            <person name="Muszewska A."/>
            <person name="Grynberg M."/>
            <person name="Mandel M.A."/>
            <person name="Kellner E.M."/>
            <person name="Barker B.M."/>
            <person name="Galgiani J.N."/>
            <person name="Orbach M.J."/>
            <person name="Kirkland T.N."/>
            <person name="Cole G.T."/>
            <person name="Henn M.R."/>
            <person name="Birren B.W."/>
            <person name="Taylor J.W."/>
        </authorList>
    </citation>
    <scope>NUCLEOTIDE SEQUENCE [LARGE SCALE GENOMIC DNA]</scope>
    <source>
        <strain evidence="2">UAMH 1704</strain>
    </source>
</reference>
<dbReference type="RefSeq" id="XP_002583937.1">
    <property type="nucleotide sequence ID" value="XM_002583891.1"/>
</dbReference>
<name>C4JWG2_UNCRE</name>
<evidence type="ECO:0000313" key="1">
    <source>
        <dbReference type="EMBL" id="EEP82039.1"/>
    </source>
</evidence>
<dbReference type="InParanoid" id="C4JWG2"/>
<organism evidence="1 2">
    <name type="scientific">Uncinocarpus reesii (strain UAMH 1704)</name>
    <dbReference type="NCBI Taxonomy" id="336963"/>
    <lineage>
        <taxon>Eukaryota</taxon>
        <taxon>Fungi</taxon>
        <taxon>Dikarya</taxon>
        <taxon>Ascomycota</taxon>
        <taxon>Pezizomycotina</taxon>
        <taxon>Eurotiomycetes</taxon>
        <taxon>Eurotiomycetidae</taxon>
        <taxon>Onygenales</taxon>
        <taxon>Onygenaceae</taxon>
        <taxon>Uncinocarpus</taxon>
    </lineage>
</organism>